<evidence type="ECO:0000313" key="13">
    <source>
        <dbReference type="EMBL" id="CCC49087.1"/>
    </source>
</evidence>
<feature type="transmembrane region" description="Helical" evidence="12">
    <location>
        <begin position="239"/>
        <end position="258"/>
    </location>
</feature>
<dbReference type="GO" id="GO:0042761">
    <property type="term" value="P:very long-chain fatty acid biosynthetic process"/>
    <property type="evidence" value="ECO:0007669"/>
    <property type="project" value="TreeGrafter"/>
</dbReference>
<name>G0TYN8_TRYVY</name>
<dbReference type="GO" id="GO:0019367">
    <property type="term" value="P:fatty acid elongation, saturated fatty acid"/>
    <property type="evidence" value="ECO:0007669"/>
    <property type="project" value="TreeGrafter"/>
</dbReference>
<evidence type="ECO:0000256" key="6">
    <source>
        <dbReference type="ARBA" id="ARBA00022832"/>
    </source>
</evidence>
<organism evidence="13">
    <name type="scientific">Trypanosoma vivax (strain Y486)</name>
    <dbReference type="NCBI Taxonomy" id="1055687"/>
    <lineage>
        <taxon>Eukaryota</taxon>
        <taxon>Discoba</taxon>
        <taxon>Euglenozoa</taxon>
        <taxon>Kinetoplastea</taxon>
        <taxon>Metakinetoplastina</taxon>
        <taxon>Trypanosomatida</taxon>
        <taxon>Trypanosomatidae</taxon>
        <taxon>Trypanosoma</taxon>
        <taxon>Duttonella</taxon>
    </lineage>
</organism>
<feature type="transmembrane region" description="Helical" evidence="12">
    <location>
        <begin position="23"/>
        <end position="45"/>
    </location>
</feature>
<keyword evidence="5 12" id="KW-0812">Transmembrane</keyword>
<evidence type="ECO:0000256" key="11">
    <source>
        <dbReference type="ARBA" id="ARBA00044291"/>
    </source>
</evidence>
<evidence type="ECO:0000256" key="1">
    <source>
        <dbReference type="ARBA" id="ARBA00004141"/>
    </source>
</evidence>
<keyword evidence="10 12" id="KW-0275">Fatty acid biosynthesis</keyword>
<dbReference type="GO" id="GO:0034626">
    <property type="term" value="P:fatty acid elongation, polyunsaturated fatty acid"/>
    <property type="evidence" value="ECO:0007669"/>
    <property type="project" value="TreeGrafter"/>
</dbReference>
<evidence type="ECO:0000256" key="10">
    <source>
        <dbReference type="ARBA" id="ARBA00023160"/>
    </source>
</evidence>
<dbReference type="GO" id="GO:0009922">
    <property type="term" value="F:fatty acid elongase activity"/>
    <property type="evidence" value="ECO:0007669"/>
    <property type="project" value="InterPro"/>
</dbReference>
<dbReference type="GO" id="GO:0030148">
    <property type="term" value="P:sphingolipid biosynthetic process"/>
    <property type="evidence" value="ECO:0007669"/>
    <property type="project" value="TreeGrafter"/>
</dbReference>
<sequence>MFPYVADYDGYALRQWMIDNVDIAGYLSMMYLVLVWKGSIIADFLKDRGATYKHFSLVFDRMGLGSLHPSQFGHSGGRPALLKHIQRVGLASGHCEREEAMTLTSPVGYWVGLFTLSKIPELFDTVLLIMQCKQPPFLHWYHHVTVLVFAWHTFCEKSSTMTVFVAMNLTVHSVMYFYFALCACGLKRIMRNLAPLITTMQILQMVAGTAVTVFSAYVVYMEPAGMRCDVSLSNARMGVVVYASYLYLFSVFFARSYLWPKKDAAKIKGA</sequence>
<evidence type="ECO:0000256" key="7">
    <source>
        <dbReference type="ARBA" id="ARBA00022989"/>
    </source>
</evidence>
<keyword evidence="6 12" id="KW-0276">Fatty acid metabolism</keyword>
<accession>G0TYN8</accession>
<dbReference type="PANTHER" id="PTHR11157">
    <property type="entry name" value="FATTY ACID ACYL TRANSFERASE-RELATED"/>
    <property type="match status" value="1"/>
</dbReference>
<dbReference type="GO" id="GO:0005789">
    <property type="term" value="C:endoplasmic reticulum membrane"/>
    <property type="evidence" value="ECO:0007669"/>
    <property type="project" value="TreeGrafter"/>
</dbReference>
<keyword evidence="4 12" id="KW-0808">Transferase</keyword>
<feature type="transmembrane region" description="Helical" evidence="12">
    <location>
        <begin position="160"/>
        <end position="181"/>
    </location>
</feature>
<protein>
    <recommendedName>
        <fullName evidence="11 12">Elongation of fatty acids protein</fullName>
        <ecNumber evidence="12">2.3.1.-</ecNumber>
    </recommendedName>
</protein>
<dbReference type="EC" id="2.3.1.-" evidence="12"/>
<dbReference type="EMBL" id="HE573023">
    <property type="protein sequence ID" value="CCC49087.1"/>
    <property type="molecule type" value="Genomic_DNA"/>
</dbReference>
<dbReference type="PANTHER" id="PTHR11157:SF161">
    <property type="entry name" value="ELONGATION OF FATTY ACIDS PROTEIN"/>
    <property type="match status" value="1"/>
</dbReference>
<evidence type="ECO:0000256" key="4">
    <source>
        <dbReference type="ARBA" id="ARBA00022679"/>
    </source>
</evidence>
<dbReference type="GO" id="GO:0034625">
    <property type="term" value="P:fatty acid elongation, monounsaturated fatty acid"/>
    <property type="evidence" value="ECO:0007669"/>
    <property type="project" value="TreeGrafter"/>
</dbReference>
<keyword evidence="3 12" id="KW-0444">Lipid biosynthesis</keyword>
<comment type="subcellular location">
    <subcellularLocation>
        <location evidence="1">Membrane</location>
        <topology evidence="1">Multi-pass membrane protein</topology>
    </subcellularLocation>
</comment>
<evidence type="ECO:0000256" key="3">
    <source>
        <dbReference type="ARBA" id="ARBA00022516"/>
    </source>
</evidence>
<comment type="catalytic activity">
    <reaction evidence="12">
        <text>an acyl-CoA + malonyl-CoA + H(+) = a 3-oxoacyl-CoA + CO2 + CoA</text>
        <dbReference type="Rhea" id="RHEA:50252"/>
        <dbReference type="ChEBI" id="CHEBI:15378"/>
        <dbReference type="ChEBI" id="CHEBI:16526"/>
        <dbReference type="ChEBI" id="CHEBI:57287"/>
        <dbReference type="ChEBI" id="CHEBI:57384"/>
        <dbReference type="ChEBI" id="CHEBI:58342"/>
        <dbReference type="ChEBI" id="CHEBI:90726"/>
    </reaction>
    <physiologicalReaction direction="left-to-right" evidence="12">
        <dbReference type="Rhea" id="RHEA:50253"/>
    </physiologicalReaction>
</comment>
<keyword evidence="7 12" id="KW-1133">Transmembrane helix</keyword>
<evidence type="ECO:0000256" key="12">
    <source>
        <dbReference type="RuleBase" id="RU361115"/>
    </source>
</evidence>
<feature type="transmembrane region" description="Helical" evidence="12">
    <location>
        <begin position="193"/>
        <end position="219"/>
    </location>
</feature>
<evidence type="ECO:0000256" key="8">
    <source>
        <dbReference type="ARBA" id="ARBA00023098"/>
    </source>
</evidence>
<keyword evidence="8 12" id="KW-0443">Lipid metabolism</keyword>
<dbReference type="Pfam" id="PF01151">
    <property type="entry name" value="ELO"/>
    <property type="match status" value="1"/>
</dbReference>
<evidence type="ECO:0000256" key="2">
    <source>
        <dbReference type="ARBA" id="ARBA00007263"/>
    </source>
</evidence>
<feature type="transmembrane region" description="Helical" evidence="12">
    <location>
        <begin position="137"/>
        <end position="154"/>
    </location>
</feature>
<evidence type="ECO:0000256" key="5">
    <source>
        <dbReference type="ARBA" id="ARBA00022692"/>
    </source>
</evidence>
<keyword evidence="9 12" id="KW-0472">Membrane</keyword>
<evidence type="ECO:0000256" key="9">
    <source>
        <dbReference type="ARBA" id="ARBA00023136"/>
    </source>
</evidence>
<gene>
    <name evidence="13" type="ORF">TVY486_0704200</name>
</gene>
<proteinExistence type="inferred from homology"/>
<reference evidence="13" key="1">
    <citation type="journal article" date="2012" name="Proc. Natl. Acad. Sci. U.S.A.">
        <title>Antigenic diversity is generated by distinct evolutionary mechanisms in African trypanosome species.</title>
        <authorList>
            <person name="Jackson A.P."/>
            <person name="Berry A."/>
            <person name="Aslett M."/>
            <person name="Allison H.C."/>
            <person name="Burton P."/>
            <person name="Vavrova-Anderson J."/>
            <person name="Brown R."/>
            <person name="Browne H."/>
            <person name="Corton N."/>
            <person name="Hauser H."/>
            <person name="Gamble J."/>
            <person name="Gilderthorp R."/>
            <person name="Marcello L."/>
            <person name="McQuillan J."/>
            <person name="Otto T.D."/>
            <person name="Quail M.A."/>
            <person name="Sanders M.J."/>
            <person name="van Tonder A."/>
            <person name="Ginger M.L."/>
            <person name="Field M.C."/>
            <person name="Barry J.D."/>
            <person name="Hertz-Fowler C."/>
            <person name="Berriman M."/>
        </authorList>
    </citation>
    <scope>NUCLEOTIDE SEQUENCE</scope>
    <source>
        <strain evidence="13">Y486</strain>
    </source>
</reference>
<dbReference type="AlphaFoldDB" id="G0TYN8"/>
<dbReference type="InterPro" id="IPR002076">
    <property type="entry name" value="ELO_fam"/>
</dbReference>
<comment type="similarity">
    <text evidence="2 12">Belongs to the ELO family.</text>
</comment>